<evidence type="ECO:0000313" key="7">
    <source>
        <dbReference type="EMBL" id="GAH47352.1"/>
    </source>
</evidence>
<protein>
    <recommendedName>
        <fullName evidence="6">Glutamine amidotransferase domain-containing protein</fullName>
    </recommendedName>
</protein>
<keyword evidence="4" id="KW-0658">Purine biosynthesis</keyword>
<dbReference type="SUPFAM" id="SSF52317">
    <property type="entry name" value="Class I glutamine amidotransferase-like"/>
    <property type="match status" value="1"/>
</dbReference>
<evidence type="ECO:0000256" key="1">
    <source>
        <dbReference type="ARBA" id="ARBA00022598"/>
    </source>
</evidence>
<accession>X1FQT7</accession>
<organism evidence="7">
    <name type="scientific">marine sediment metagenome</name>
    <dbReference type="NCBI Taxonomy" id="412755"/>
    <lineage>
        <taxon>unclassified sequences</taxon>
        <taxon>metagenomes</taxon>
        <taxon>ecological metagenomes</taxon>
    </lineage>
</organism>
<dbReference type="InterPro" id="IPR029062">
    <property type="entry name" value="Class_I_gatase-like"/>
</dbReference>
<dbReference type="AlphaFoldDB" id="X1FQT7"/>
<evidence type="ECO:0000256" key="3">
    <source>
        <dbReference type="ARBA" id="ARBA00022749"/>
    </source>
</evidence>
<keyword evidence="2" id="KW-0547">Nucleotide-binding</keyword>
<name>X1FQT7_9ZZZZ</name>
<dbReference type="Pfam" id="PF00117">
    <property type="entry name" value="GATase"/>
    <property type="match status" value="1"/>
</dbReference>
<feature type="domain" description="Glutamine amidotransferase" evidence="6">
    <location>
        <begin position="12"/>
        <end position="65"/>
    </location>
</feature>
<keyword evidence="5" id="KW-0067">ATP-binding</keyword>
<gene>
    <name evidence="7" type="ORF">S03H2_12758</name>
</gene>
<comment type="caution">
    <text evidence="7">The sequence shown here is derived from an EMBL/GenBank/DDBJ whole genome shotgun (WGS) entry which is preliminary data.</text>
</comment>
<dbReference type="GO" id="GO:0005829">
    <property type="term" value="C:cytosol"/>
    <property type="evidence" value="ECO:0007669"/>
    <property type="project" value="TreeGrafter"/>
</dbReference>
<sequence>MSDKLFGEMIAILDFGSQYNQLIARRVRESKVYCEFFPFNIAASKLVSLNPKGIILSGGPASVAQKGAPFPH</sequence>
<reference evidence="7" key="1">
    <citation type="journal article" date="2014" name="Front. Microbiol.">
        <title>High frequency of phylogenetically diverse reductive dehalogenase-homologous genes in deep subseafloor sedimentary metagenomes.</title>
        <authorList>
            <person name="Kawai M."/>
            <person name="Futagami T."/>
            <person name="Toyoda A."/>
            <person name="Takaki Y."/>
            <person name="Nishi S."/>
            <person name="Hori S."/>
            <person name="Arai W."/>
            <person name="Tsubouchi T."/>
            <person name="Morono Y."/>
            <person name="Uchiyama I."/>
            <person name="Ito T."/>
            <person name="Fujiyama A."/>
            <person name="Inagaki F."/>
            <person name="Takami H."/>
        </authorList>
    </citation>
    <scope>NUCLEOTIDE SEQUENCE</scope>
    <source>
        <strain evidence="7">Expedition CK06-06</strain>
    </source>
</reference>
<dbReference type="GO" id="GO:0005524">
    <property type="term" value="F:ATP binding"/>
    <property type="evidence" value="ECO:0007669"/>
    <property type="project" value="UniProtKB-KW"/>
</dbReference>
<dbReference type="Gene3D" id="3.40.50.880">
    <property type="match status" value="1"/>
</dbReference>
<feature type="non-terminal residue" evidence="7">
    <location>
        <position position="72"/>
    </location>
</feature>
<keyword evidence="3" id="KW-0332">GMP biosynthesis</keyword>
<dbReference type="GO" id="GO:0003921">
    <property type="term" value="F:GMP synthase activity"/>
    <property type="evidence" value="ECO:0007669"/>
    <property type="project" value="TreeGrafter"/>
</dbReference>
<dbReference type="PANTHER" id="PTHR11922">
    <property type="entry name" value="GMP SYNTHASE-RELATED"/>
    <property type="match status" value="1"/>
</dbReference>
<dbReference type="InterPro" id="IPR017926">
    <property type="entry name" value="GATASE"/>
</dbReference>
<proteinExistence type="predicted"/>
<keyword evidence="1" id="KW-0436">Ligase</keyword>
<evidence type="ECO:0000259" key="6">
    <source>
        <dbReference type="Pfam" id="PF00117"/>
    </source>
</evidence>
<evidence type="ECO:0000256" key="2">
    <source>
        <dbReference type="ARBA" id="ARBA00022741"/>
    </source>
</evidence>
<dbReference type="PANTHER" id="PTHR11922:SF2">
    <property type="entry name" value="GMP SYNTHASE [GLUTAMINE-HYDROLYZING]"/>
    <property type="match status" value="1"/>
</dbReference>
<evidence type="ECO:0000256" key="4">
    <source>
        <dbReference type="ARBA" id="ARBA00022755"/>
    </source>
</evidence>
<evidence type="ECO:0000256" key="5">
    <source>
        <dbReference type="ARBA" id="ARBA00022840"/>
    </source>
</evidence>
<dbReference type="PROSITE" id="PS51273">
    <property type="entry name" value="GATASE_TYPE_1"/>
    <property type="match status" value="1"/>
</dbReference>
<dbReference type="EMBL" id="BARU01006484">
    <property type="protein sequence ID" value="GAH47352.1"/>
    <property type="molecule type" value="Genomic_DNA"/>
</dbReference>